<dbReference type="InterPro" id="IPR003594">
    <property type="entry name" value="HATPase_dom"/>
</dbReference>
<dbReference type="RefSeq" id="WP_207846283.1">
    <property type="nucleotide sequence ID" value="NZ_JAFVMH010000005.1"/>
</dbReference>
<evidence type="ECO:0000313" key="2">
    <source>
        <dbReference type="EMBL" id="MBO1325615.1"/>
    </source>
</evidence>
<name>A0A939KNE7_9PROT</name>
<keyword evidence="2" id="KW-0418">Kinase</keyword>
<proteinExistence type="predicted"/>
<keyword evidence="2" id="KW-0808">Transferase</keyword>
<accession>A0A939KNE7</accession>
<protein>
    <submittedName>
        <fullName evidence="2">Sensor histidine kinase</fullName>
    </submittedName>
</protein>
<dbReference type="InterPro" id="IPR036890">
    <property type="entry name" value="HATPase_C_sf"/>
</dbReference>
<dbReference type="Pfam" id="PF02518">
    <property type="entry name" value="HATPase_c"/>
    <property type="match status" value="1"/>
</dbReference>
<dbReference type="EMBL" id="JAFVMH010000005">
    <property type="protein sequence ID" value="MBO1325615.1"/>
    <property type="molecule type" value="Genomic_DNA"/>
</dbReference>
<dbReference type="Gene3D" id="3.30.565.10">
    <property type="entry name" value="Histidine kinase-like ATPase, C-terminal domain"/>
    <property type="match status" value="1"/>
</dbReference>
<dbReference type="AlphaFoldDB" id="A0A939KNE7"/>
<sequence>MAKGWLSDSIGRIDNISLAPNAKNALFPLFEAVMNSIHAIEERFGPDNLSQGTIKILVHRDSSGEYCGFTITDNGIGFIRDNLTSFQKFDSRKKVKIGGKGVGRLLWLKVADHAAVRSTFVDEHGKLVGCKFDFTVDDPVSNYIDIDNAGSSVQTSIVINPFRSEFASKLPKKLDTIAGRLIAHFVSYFTNISHPQILITDEAETINLFDIFSEKVERDKDFTFFVEGIEDEFVIHCFLLPKTISDDEKSVNALYLGANGRAVSRHELDSVLGLKAIGGKYAFLGYVESAYLNRNVNDTRTAFSLDEDQTSSIVDAAKNCAKEFLEPEIREIRDAQTKKILAIGKEYPRFFYAARNAASIVEELHLSTQSEEEIFVELSRRYLRDYKKRKREYKDAYKKALPDVEQQTEQFMQKLKEDAMSSLAEYVARRKAILEIFEAGLRFKDADDMTSHYEKVVHGIICPLNSTSQELSYEDHNLWLLDDRLAFYTYFNSDKRMNSQAGGETTSTDRPDITLLDVSLGFQSEDANQPITIVEFKRPKRDNYTLADNPISQVRSYVEQFRGAREAVKFDGTPLRTISADTPFTCHIVADITDSLISVMRQLGQFSQRAGTSSYYWWDANYKIFIEISSFREVLNSAKARNQAFFKHLGID</sequence>
<keyword evidence="3" id="KW-1185">Reference proteome</keyword>
<organism evidence="2 3">
    <name type="scientific">Acetobacter garciniae</name>
    <dbReference type="NCBI Taxonomy" id="2817435"/>
    <lineage>
        <taxon>Bacteria</taxon>
        <taxon>Pseudomonadati</taxon>
        <taxon>Pseudomonadota</taxon>
        <taxon>Alphaproteobacteria</taxon>
        <taxon>Acetobacterales</taxon>
        <taxon>Acetobacteraceae</taxon>
        <taxon>Acetobacter</taxon>
    </lineage>
</organism>
<reference evidence="2" key="1">
    <citation type="submission" date="2021-03" db="EMBL/GenBank/DDBJ databases">
        <title>The complete genome sequence of Acetobacter sp. TBRC 12339.</title>
        <authorList>
            <person name="Charoenyingcharoen P."/>
            <person name="Yukphan P."/>
        </authorList>
    </citation>
    <scope>NUCLEOTIDE SEQUENCE</scope>
    <source>
        <strain evidence="2">TBRC 12339</strain>
    </source>
</reference>
<comment type="caution">
    <text evidence="2">The sequence shown here is derived from an EMBL/GenBank/DDBJ whole genome shotgun (WGS) entry which is preliminary data.</text>
</comment>
<evidence type="ECO:0000259" key="1">
    <source>
        <dbReference type="Pfam" id="PF02518"/>
    </source>
</evidence>
<dbReference type="Proteomes" id="UP000664073">
    <property type="component" value="Unassembled WGS sequence"/>
</dbReference>
<dbReference type="SUPFAM" id="SSF55874">
    <property type="entry name" value="ATPase domain of HSP90 chaperone/DNA topoisomerase II/histidine kinase"/>
    <property type="match status" value="1"/>
</dbReference>
<gene>
    <name evidence="2" type="ORF">J2D77_10670</name>
</gene>
<evidence type="ECO:0000313" key="3">
    <source>
        <dbReference type="Proteomes" id="UP000664073"/>
    </source>
</evidence>
<feature type="domain" description="Histidine kinase/HSP90-like ATPase" evidence="1">
    <location>
        <begin position="30"/>
        <end position="137"/>
    </location>
</feature>
<dbReference type="GO" id="GO:0016301">
    <property type="term" value="F:kinase activity"/>
    <property type="evidence" value="ECO:0007669"/>
    <property type="project" value="UniProtKB-KW"/>
</dbReference>